<dbReference type="SUPFAM" id="SSF48371">
    <property type="entry name" value="ARM repeat"/>
    <property type="match status" value="1"/>
</dbReference>
<dbReference type="EMBL" id="UZAE01012161">
    <property type="protein sequence ID" value="VDO03821.1"/>
    <property type="molecule type" value="Genomic_DNA"/>
</dbReference>
<evidence type="ECO:0000256" key="1">
    <source>
        <dbReference type="ARBA" id="ARBA00022737"/>
    </source>
</evidence>
<dbReference type="PANTHER" id="PTHR46618">
    <property type="entry name" value="ARMADILLO REPEAT-CONTAINING PROTEIN 3"/>
    <property type="match status" value="1"/>
</dbReference>
<gene>
    <name evidence="3" type="ORF">HNAJ_LOCUS7961</name>
</gene>
<dbReference type="Gene3D" id="1.25.10.10">
    <property type="entry name" value="Leucine-rich Repeat Variant"/>
    <property type="match status" value="1"/>
</dbReference>
<evidence type="ECO:0000313" key="4">
    <source>
        <dbReference type="Proteomes" id="UP000278807"/>
    </source>
</evidence>
<reference evidence="3 4" key="1">
    <citation type="submission" date="2018-11" db="EMBL/GenBank/DDBJ databases">
        <authorList>
            <consortium name="Pathogen Informatics"/>
        </authorList>
    </citation>
    <scope>NUCLEOTIDE SEQUENCE [LARGE SCALE GENOMIC DNA]</scope>
</reference>
<dbReference type="AlphaFoldDB" id="A0A3P7S8Y6"/>
<dbReference type="Proteomes" id="UP000278807">
    <property type="component" value="Unassembled WGS sequence"/>
</dbReference>
<evidence type="ECO:0000259" key="2">
    <source>
        <dbReference type="Pfam" id="PF14381"/>
    </source>
</evidence>
<proteinExistence type="predicted"/>
<sequence length="488" mass="55219">MATLTNNSVDKKVMNLVSKSQDVNVQVAAAKAMATFFRSPLVRLSATASDILNKFVRMYNSKHFESHEAALLALSNLVKDNTISCMELGQTPNFIFQLVGSLLESESITLLTLDILREFAKHDALRIKLYEFDIIPKILELSKSSSERVQERLLYLIPLLVTSDDEITLFQQADGIEIVFNFLKCTCSEVRKVATISIGLLAENAFAARIILKSGWLEHLYLMQSSEDQCSGYAKIAIKHILDANLVLKFAMTGILDYSDITGDVFYDVGPMKTSEHLKITQIYSNELLNNSIPTWILNITEACQIFLIHEKKFRGTLDSDGFQLPYDTELRTFIKSSTLKINETPDLEEKIRILAVYAYDCLKNYFTEIASFKMPRDVADYFGGPMTREDAYGSIDWQKITKYRCHFNTNVVPIGLPDSAGYRHRALLFKFVADKVGIACRCVCGEYQIAYNAINIQNELTFVVNLMENPGEIYPADSKEANNYCRI</sequence>
<keyword evidence="4" id="KW-1185">Reference proteome</keyword>
<dbReference type="InterPro" id="IPR052441">
    <property type="entry name" value="Armadillo-Ser/Thr_Kinase"/>
</dbReference>
<keyword evidence="1" id="KW-0677">Repeat</keyword>
<accession>A0A3P7S8Y6</accession>
<name>A0A3P7S8Y6_RODNA</name>
<evidence type="ECO:0000313" key="3">
    <source>
        <dbReference type="EMBL" id="VDO03821.1"/>
    </source>
</evidence>
<dbReference type="InterPro" id="IPR055164">
    <property type="entry name" value="EDR1/CTR1/ARMC3-like_pept-like"/>
</dbReference>
<dbReference type="InterPro" id="IPR011989">
    <property type="entry name" value="ARM-like"/>
</dbReference>
<dbReference type="OrthoDB" id="7537227at2759"/>
<dbReference type="PANTHER" id="PTHR46618:SF1">
    <property type="entry name" value="ARMADILLO REPEAT-CONTAINING PROTEIN 3"/>
    <property type="match status" value="1"/>
</dbReference>
<feature type="domain" description="EDR1/CTR1/ARMC3-like peptidase-like" evidence="2">
    <location>
        <begin position="374"/>
        <end position="474"/>
    </location>
</feature>
<organism evidence="3 4">
    <name type="scientific">Rodentolepis nana</name>
    <name type="common">Dwarf tapeworm</name>
    <name type="synonym">Hymenolepis nana</name>
    <dbReference type="NCBI Taxonomy" id="102285"/>
    <lineage>
        <taxon>Eukaryota</taxon>
        <taxon>Metazoa</taxon>
        <taxon>Spiralia</taxon>
        <taxon>Lophotrochozoa</taxon>
        <taxon>Platyhelminthes</taxon>
        <taxon>Cestoda</taxon>
        <taxon>Eucestoda</taxon>
        <taxon>Cyclophyllidea</taxon>
        <taxon>Hymenolepididae</taxon>
        <taxon>Rodentolepis</taxon>
    </lineage>
</organism>
<dbReference type="Pfam" id="PF14381">
    <property type="entry name" value="EDR1_CTR1_ARMC3_pept"/>
    <property type="match status" value="1"/>
</dbReference>
<protein>
    <recommendedName>
        <fullName evidence="2">EDR1/CTR1/ARMC3-like peptidase-like domain-containing protein</fullName>
    </recommendedName>
</protein>
<dbReference type="InterPro" id="IPR016024">
    <property type="entry name" value="ARM-type_fold"/>
</dbReference>